<dbReference type="EMBL" id="NBTZ01000009">
    <property type="protein sequence ID" value="OTP79489.1"/>
    <property type="molecule type" value="Genomic_DNA"/>
</dbReference>
<name>A0A242N726_CABSO</name>
<proteinExistence type="predicted"/>
<sequence>MVEPLGRTGLRLAVLAALRVAPVAPTIQSPGDWSTPPAKLPAILVRPGGEVKDSKGPNGETQFDTTAAIEIRVIVSGATGEAALDAVEALGATVEDVVFKDYSLRRLVQNFRRVDTITEIKADGKVHFGAISMAIHCQFFEAFDPDVTATLQQVTVTADLTNVADPTGTYVDPLFPDAATPAPRTSGPDGRAEGGIDVDLSQ</sequence>
<dbReference type="RefSeq" id="WP_075357937.1">
    <property type="nucleotide sequence ID" value="NZ_MSRG01000020.1"/>
</dbReference>
<comment type="caution">
    <text evidence="2">The sequence shown here is derived from an EMBL/GenBank/DDBJ whole genome shotgun (WGS) entry which is preliminary data.</text>
</comment>
<accession>A0A242N726</accession>
<evidence type="ECO:0000256" key="1">
    <source>
        <dbReference type="SAM" id="MobiDB-lite"/>
    </source>
</evidence>
<evidence type="ECO:0000313" key="2">
    <source>
        <dbReference type="EMBL" id="OTP79489.1"/>
    </source>
</evidence>
<dbReference type="Proteomes" id="UP000195221">
    <property type="component" value="Unassembled WGS sequence"/>
</dbReference>
<reference evidence="2 3" key="1">
    <citation type="submission" date="2017-03" db="EMBL/GenBank/DDBJ databases">
        <title>Genome analysis of strain PAMC 26577.</title>
        <authorList>
            <person name="Oh H.-M."/>
            <person name="Yang J.-A."/>
        </authorList>
    </citation>
    <scope>NUCLEOTIDE SEQUENCE [LARGE SCALE GENOMIC DNA]</scope>
    <source>
        <strain evidence="2 3">PAMC 26577</strain>
    </source>
</reference>
<feature type="region of interest" description="Disordered" evidence="1">
    <location>
        <begin position="172"/>
        <end position="202"/>
    </location>
</feature>
<organism evidence="2 3">
    <name type="scientific">Caballeronia sordidicola</name>
    <name type="common">Burkholderia sordidicola</name>
    <dbReference type="NCBI Taxonomy" id="196367"/>
    <lineage>
        <taxon>Bacteria</taxon>
        <taxon>Pseudomonadati</taxon>
        <taxon>Pseudomonadota</taxon>
        <taxon>Betaproteobacteria</taxon>
        <taxon>Burkholderiales</taxon>
        <taxon>Burkholderiaceae</taxon>
        <taxon>Caballeronia</taxon>
    </lineage>
</organism>
<gene>
    <name evidence="2" type="ORF">PAMC26577_01080</name>
</gene>
<protein>
    <submittedName>
        <fullName evidence="2">Uncharacterized protein</fullName>
    </submittedName>
</protein>
<dbReference type="AlphaFoldDB" id="A0A242N726"/>
<evidence type="ECO:0000313" key="3">
    <source>
        <dbReference type="Proteomes" id="UP000195221"/>
    </source>
</evidence>